<proteinExistence type="predicted"/>
<accession>A0ABY5AMA5</accession>
<dbReference type="EMBL" id="CP098611">
    <property type="protein sequence ID" value="USR89962.1"/>
    <property type="molecule type" value="Genomic_DNA"/>
</dbReference>
<keyword evidence="3" id="KW-1185">Reference proteome</keyword>
<dbReference type="CDD" id="cd00761">
    <property type="entry name" value="Glyco_tranf_GTA_type"/>
    <property type="match status" value="1"/>
</dbReference>
<name>A0ABY5AMA5_9CYAN</name>
<dbReference type="InterPro" id="IPR001173">
    <property type="entry name" value="Glyco_trans_2-like"/>
</dbReference>
<protein>
    <submittedName>
        <fullName evidence="2">Glycosyltransferase</fullName>
    </submittedName>
</protein>
<dbReference type="PANTHER" id="PTHR43685:SF2">
    <property type="entry name" value="GLYCOSYLTRANSFERASE 2-LIKE DOMAIN-CONTAINING PROTEIN"/>
    <property type="match status" value="1"/>
</dbReference>
<dbReference type="Gene3D" id="3.90.550.10">
    <property type="entry name" value="Spore Coat Polysaccharide Biosynthesis Protein SpsA, Chain A"/>
    <property type="match status" value="1"/>
</dbReference>
<evidence type="ECO:0000259" key="1">
    <source>
        <dbReference type="Pfam" id="PF00535"/>
    </source>
</evidence>
<reference evidence="2" key="1">
    <citation type="submission" date="2022-06" db="EMBL/GenBank/DDBJ databases">
        <title>Genome sequence of Phormidium yuhuli AB48 isolated from an industrial photobioreactor environment.</title>
        <authorList>
            <person name="Qiu Y."/>
            <person name="Noonan A.J.C."/>
            <person name="Dofher K."/>
            <person name="Koch M."/>
            <person name="Kieft B."/>
            <person name="Lin X."/>
            <person name="Ziels R.M."/>
            <person name="Hallam S.J."/>
        </authorList>
    </citation>
    <scope>NUCLEOTIDE SEQUENCE</scope>
    <source>
        <strain evidence="2">AB48</strain>
    </source>
</reference>
<dbReference type="InterPro" id="IPR050834">
    <property type="entry name" value="Glycosyltransf_2"/>
</dbReference>
<dbReference type="Proteomes" id="UP001056708">
    <property type="component" value="Chromosome"/>
</dbReference>
<organism evidence="2 3">
    <name type="scientific">Phormidium yuhuli AB48</name>
    <dbReference type="NCBI Taxonomy" id="2940671"/>
    <lineage>
        <taxon>Bacteria</taxon>
        <taxon>Bacillati</taxon>
        <taxon>Cyanobacteriota</taxon>
        <taxon>Cyanophyceae</taxon>
        <taxon>Oscillatoriophycideae</taxon>
        <taxon>Oscillatoriales</taxon>
        <taxon>Oscillatoriaceae</taxon>
        <taxon>Phormidium</taxon>
        <taxon>Phormidium yuhuli</taxon>
    </lineage>
</organism>
<evidence type="ECO:0000313" key="3">
    <source>
        <dbReference type="Proteomes" id="UP001056708"/>
    </source>
</evidence>
<evidence type="ECO:0000313" key="2">
    <source>
        <dbReference type="EMBL" id="USR89962.1"/>
    </source>
</evidence>
<dbReference type="RefSeq" id="WP_252661410.1">
    <property type="nucleotide sequence ID" value="NZ_CP098611.1"/>
</dbReference>
<dbReference type="InterPro" id="IPR029044">
    <property type="entry name" value="Nucleotide-diphossugar_trans"/>
</dbReference>
<sequence length="331" mass="38745">MPKVSVCIPTYNRQNLLPFAVDSVVNQSLQDWQLIVCDDGSQDETPERMRDYEAQDTRIRYLRHPQNIGKSNNMRSGFDAAEGDYFIKFDDDDRLTPDFLTQMVAVLDAYPQVDFVSCDHWLINQTNQRDLDASEQNSRYWGRESLETGVIDNLLEVVFIRQSLQVGCTLFRKAALETVGFMRPDLQNCEDNDLLVRLALAGKVGYYLDQRLMEYRVHAEQQSIQRDIRYLEDKLKYLEYFNFQDSPTLEANRQQRLQDTRLLLGLRYIEGHQPQPGRKLLQTYRQQNPSNRKAIFGLVMSYLPSGLQEPVWSLAREMTPRSYMEQMRQGN</sequence>
<dbReference type="PANTHER" id="PTHR43685">
    <property type="entry name" value="GLYCOSYLTRANSFERASE"/>
    <property type="match status" value="1"/>
</dbReference>
<dbReference type="Pfam" id="PF00535">
    <property type="entry name" value="Glycos_transf_2"/>
    <property type="match status" value="1"/>
</dbReference>
<gene>
    <name evidence="2" type="ORF">NEA10_14005</name>
</gene>
<dbReference type="SUPFAM" id="SSF53448">
    <property type="entry name" value="Nucleotide-diphospho-sugar transferases"/>
    <property type="match status" value="1"/>
</dbReference>
<feature type="domain" description="Glycosyltransferase 2-like" evidence="1">
    <location>
        <begin position="5"/>
        <end position="129"/>
    </location>
</feature>